<sequence length="1240" mass="140368">MSINESIFNYYGQRQEWQKLIDRLGLNVKDMSNNRELLREYINLKLMTLGLSPISAIDTVIQTPSAPHCEGPTATVATLAQDLIASMRAQQTLINNQLAPVDVKLQAVLDKVFPASMLPADCALPIKIPTPFDTFQVDRANLAFELCTPLNSNYYSADGNQNFRIPQGVLSNPKSDKRSTVGTFHVCEGGAKISCDKFAVPAKTMAYMLAQALNPPKHMLELPFTATQPENNKAYCWTSVYMTPPAVPGLSTARNQPHMQKLIEVRYFAPGAFVANLGFVEQIFCNRGNPLMSDLMTVDPDKFCGVSCMIVLAPHLTTIKKKECGLPHYDQATPKQRKDGMCWKNENELYNDGKAFKLTYRSPVDGVVITVLADSYFGYSKKEIKTMISFTANIVGFSQEEHAGGCYTSPVYSWGRTFRSADKRTGLYKDSMPSVSSTMNLAEMAVQQTVLQPIAKQTITHTFESMRTLLGNKAVYMPDKGYLVDRTYSNVLYMPESMNIELSDRNVVYKHPETGAELTMKVKSDFMYILPNGYQVQLIRHPISNQWMLLGTEQDVTFLFKPASVSGAGKSELSKSVMDAVTSGPFIVKDFELTMKQTEEIMNYDFSKRFKAGKEFNYQAAGRATRHILCAERSLGSVIQLLTPDNEEFNEEYNTWLRSMHPDTMSFVYLIKSRYRTSWGDYNSWKQQFRIDKVNGHNGYALKCQGIEVTCNYLRVGQEKSDEGWLWRNFRLRQDFYPAVRFQNNDDIGVSLVTNGKNLQKLAPRQKFSENRSYKLTSNCEFRYFQRPDDACYPGIDKKCEQDLGRLEGKTFISNFEPLNKEFCQQLADDVMTLEKFTEPMQNVIKKVANGELNEFDAVVISSEFRITDPVKKTRTANVRYLQTRDELLYTETQQQKYLIEMRKRLQLEIPFSEPVVLPVSVYVPGRRLNTVDPKNAGIKPLSVYGPIHYQPIPYLMLDWLASLSGKSPSTTGSGSLEGALTKGPFNNMLMSIDLNYACLALILGNEPVLSTAAGSIGHKLKVEHDITLIIPEIFTRMTASELKIENLIKSGCLEQVQDLVVDGKTVPASILGYRITSKFVKKYFARIFDSVDSLFTEEHLRPEVQSMANYVNGVNFIYENIKSCVEEYYTDGSYEELLPPLKVLFDIVKNGSSNGLTLTSPEFMKMFEREEVIKSNWYQQRLIQAQRNEIALLEKETATLKARKVPVDGLVERLAYVRSAEYVKDIEGSLAVHVFAEDE</sequence>
<evidence type="ECO:0000313" key="3">
    <source>
        <dbReference type="EMBL" id="CAL6021043.1"/>
    </source>
</evidence>
<evidence type="ECO:0000313" key="4">
    <source>
        <dbReference type="Proteomes" id="UP001642409"/>
    </source>
</evidence>
<proteinExistence type="predicted"/>
<reference evidence="2" key="1">
    <citation type="submission" date="2023-06" db="EMBL/GenBank/DDBJ databases">
        <authorList>
            <person name="Kurt Z."/>
        </authorList>
    </citation>
    <scope>NUCLEOTIDE SEQUENCE</scope>
</reference>
<dbReference type="Proteomes" id="UP001642409">
    <property type="component" value="Unassembled WGS sequence"/>
</dbReference>
<feature type="domain" description="PPi-type phosphoenolpyruvate carboxykinase lobe 2" evidence="1">
    <location>
        <begin position="588"/>
        <end position="704"/>
    </location>
</feature>
<dbReference type="EMBL" id="CATOUU010000564">
    <property type="protein sequence ID" value="CAI9934233.1"/>
    <property type="molecule type" value="Genomic_DNA"/>
</dbReference>
<name>A0AA86PB93_9EUKA</name>
<keyword evidence="4" id="KW-1185">Reference proteome</keyword>
<reference evidence="3 4" key="2">
    <citation type="submission" date="2024-07" db="EMBL/GenBank/DDBJ databases">
        <authorList>
            <person name="Akdeniz Z."/>
        </authorList>
    </citation>
    <scope>NUCLEOTIDE SEQUENCE [LARGE SCALE GENOMIC DNA]</scope>
</reference>
<dbReference type="AlphaFoldDB" id="A0AA86PB93"/>
<gene>
    <name evidence="2" type="ORF">HINF_LOCUS21878</name>
    <name evidence="3" type="ORF">HINF_LOCUS27976</name>
</gene>
<evidence type="ECO:0000259" key="1">
    <source>
        <dbReference type="Pfam" id="PF26300"/>
    </source>
</evidence>
<comment type="caution">
    <text evidence="2">The sequence shown here is derived from an EMBL/GenBank/DDBJ whole genome shotgun (WGS) entry which is preliminary data.</text>
</comment>
<accession>A0AA86PB93</accession>
<evidence type="ECO:0000313" key="2">
    <source>
        <dbReference type="EMBL" id="CAI9934233.1"/>
    </source>
</evidence>
<dbReference type="InterPro" id="IPR058710">
    <property type="entry name" value="PEPCK_lobe_2"/>
</dbReference>
<dbReference type="Pfam" id="PF26300">
    <property type="entry name" value="PEPCK_PPi_lobe_2"/>
    <property type="match status" value="1"/>
</dbReference>
<dbReference type="EMBL" id="CAXDID020000088">
    <property type="protein sequence ID" value="CAL6021043.1"/>
    <property type="molecule type" value="Genomic_DNA"/>
</dbReference>
<protein>
    <recommendedName>
        <fullName evidence="1">PPi-type phosphoenolpyruvate carboxykinase lobe 2 domain-containing protein</fullName>
    </recommendedName>
</protein>
<organism evidence="2">
    <name type="scientific">Hexamita inflata</name>
    <dbReference type="NCBI Taxonomy" id="28002"/>
    <lineage>
        <taxon>Eukaryota</taxon>
        <taxon>Metamonada</taxon>
        <taxon>Diplomonadida</taxon>
        <taxon>Hexamitidae</taxon>
        <taxon>Hexamitinae</taxon>
        <taxon>Hexamita</taxon>
    </lineage>
</organism>